<evidence type="ECO:0000313" key="3">
    <source>
        <dbReference type="Proteomes" id="UP001381693"/>
    </source>
</evidence>
<feature type="transmembrane region" description="Helical" evidence="1">
    <location>
        <begin position="33"/>
        <end position="56"/>
    </location>
</feature>
<accession>A0AAN9A6K1</accession>
<keyword evidence="3" id="KW-1185">Reference proteome</keyword>
<keyword evidence="1" id="KW-0472">Membrane</keyword>
<evidence type="ECO:0000313" key="2">
    <source>
        <dbReference type="EMBL" id="KAK7071692.1"/>
    </source>
</evidence>
<keyword evidence="1" id="KW-0812">Transmembrane</keyword>
<proteinExistence type="predicted"/>
<dbReference type="AlphaFoldDB" id="A0AAN9A6K1"/>
<keyword evidence="1" id="KW-1133">Transmembrane helix</keyword>
<reference evidence="2 3" key="1">
    <citation type="submission" date="2023-11" db="EMBL/GenBank/DDBJ databases">
        <title>Halocaridina rubra genome assembly.</title>
        <authorList>
            <person name="Smith C."/>
        </authorList>
    </citation>
    <scope>NUCLEOTIDE SEQUENCE [LARGE SCALE GENOMIC DNA]</scope>
    <source>
        <strain evidence="2">EP-1</strain>
        <tissue evidence="2">Whole</tissue>
    </source>
</reference>
<protein>
    <submittedName>
        <fullName evidence="2">Uncharacterized protein</fullName>
    </submittedName>
</protein>
<feature type="transmembrane region" description="Helical" evidence="1">
    <location>
        <begin position="63"/>
        <end position="87"/>
    </location>
</feature>
<evidence type="ECO:0000256" key="1">
    <source>
        <dbReference type="SAM" id="Phobius"/>
    </source>
</evidence>
<gene>
    <name evidence="2" type="ORF">SK128_000857</name>
</gene>
<name>A0AAN9A6K1_HALRR</name>
<comment type="caution">
    <text evidence="2">The sequence shown here is derived from an EMBL/GenBank/DDBJ whole genome shotgun (WGS) entry which is preliminary data.</text>
</comment>
<sequence length="98" mass="11042">MTYLPSESGSIFISGPIPAISQSPQYFDYSFRLSFSFCISLSHLCLLLLIVTLALFFSRIRGWGFFVASVIIGCFLNAIVFLINIFMGYDQHQKTPLC</sequence>
<dbReference type="EMBL" id="JAXCGZ010014058">
    <property type="protein sequence ID" value="KAK7071692.1"/>
    <property type="molecule type" value="Genomic_DNA"/>
</dbReference>
<organism evidence="2 3">
    <name type="scientific">Halocaridina rubra</name>
    <name type="common">Hawaiian red shrimp</name>
    <dbReference type="NCBI Taxonomy" id="373956"/>
    <lineage>
        <taxon>Eukaryota</taxon>
        <taxon>Metazoa</taxon>
        <taxon>Ecdysozoa</taxon>
        <taxon>Arthropoda</taxon>
        <taxon>Crustacea</taxon>
        <taxon>Multicrustacea</taxon>
        <taxon>Malacostraca</taxon>
        <taxon>Eumalacostraca</taxon>
        <taxon>Eucarida</taxon>
        <taxon>Decapoda</taxon>
        <taxon>Pleocyemata</taxon>
        <taxon>Caridea</taxon>
        <taxon>Atyoidea</taxon>
        <taxon>Atyidae</taxon>
        <taxon>Halocaridina</taxon>
    </lineage>
</organism>
<dbReference type="Proteomes" id="UP001381693">
    <property type="component" value="Unassembled WGS sequence"/>
</dbReference>